<dbReference type="PANTHER" id="PTHR43877">
    <property type="entry name" value="AMINOALKYLPHOSPHONATE N-ACETYLTRANSFERASE-RELATED-RELATED"/>
    <property type="match status" value="1"/>
</dbReference>
<dbReference type="AlphaFoldDB" id="A0A1Q9GLQ9"/>
<name>A0A1Q9GLQ9_9GAMM</name>
<dbReference type="CDD" id="cd04301">
    <property type="entry name" value="NAT_SF"/>
    <property type="match status" value="1"/>
</dbReference>
<keyword evidence="1" id="KW-0808">Transferase</keyword>
<gene>
    <name evidence="4" type="ORF">BIT28_22975</name>
</gene>
<sequence>MIRYAREGDSRNLAALSIQVWLHTYARDGIRADIAQYVLSTFTESHFEALLLNPDYRILVYTDGEHLLGYIAVNLTSHYRDESNGYEVETLYVQEHFHGKGIGKELLAEMRSQFGGSYWLSTWVHNDPAIGFYKKQGFRDIGEVFFQLGGEQHENRILAFSDS</sequence>
<keyword evidence="5" id="KW-1185">Reference proteome</keyword>
<organism evidence="4 5">
    <name type="scientific">Photobacterium proteolyticum</name>
    <dbReference type="NCBI Taxonomy" id="1903952"/>
    <lineage>
        <taxon>Bacteria</taxon>
        <taxon>Pseudomonadati</taxon>
        <taxon>Pseudomonadota</taxon>
        <taxon>Gammaproteobacteria</taxon>
        <taxon>Vibrionales</taxon>
        <taxon>Vibrionaceae</taxon>
        <taxon>Photobacterium</taxon>
    </lineage>
</organism>
<evidence type="ECO:0000256" key="2">
    <source>
        <dbReference type="ARBA" id="ARBA00023315"/>
    </source>
</evidence>
<dbReference type="Pfam" id="PF00583">
    <property type="entry name" value="Acetyltransf_1"/>
    <property type="match status" value="1"/>
</dbReference>
<evidence type="ECO:0000313" key="4">
    <source>
        <dbReference type="EMBL" id="OLQ75498.1"/>
    </source>
</evidence>
<accession>A0A1Q9GLQ9</accession>
<dbReference type="Gene3D" id="3.40.630.30">
    <property type="match status" value="1"/>
</dbReference>
<feature type="domain" description="N-acetyltransferase" evidence="3">
    <location>
        <begin position="1"/>
        <end position="163"/>
    </location>
</feature>
<evidence type="ECO:0000256" key="1">
    <source>
        <dbReference type="ARBA" id="ARBA00022679"/>
    </source>
</evidence>
<dbReference type="EMBL" id="MJIL01000075">
    <property type="protein sequence ID" value="OLQ75498.1"/>
    <property type="molecule type" value="Genomic_DNA"/>
</dbReference>
<dbReference type="GO" id="GO:0016747">
    <property type="term" value="F:acyltransferase activity, transferring groups other than amino-acyl groups"/>
    <property type="evidence" value="ECO:0007669"/>
    <property type="project" value="InterPro"/>
</dbReference>
<dbReference type="PANTHER" id="PTHR43877:SF1">
    <property type="entry name" value="ACETYLTRANSFERASE"/>
    <property type="match status" value="1"/>
</dbReference>
<protein>
    <recommendedName>
        <fullName evidence="3">N-acetyltransferase domain-containing protein</fullName>
    </recommendedName>
</protein>
<evidence type="ECO:0000313" key="5">
    <source>
        <dbReference type="Proteomes" id="UP000186905"/>
    </source>
</evidence>
<dbReference type="InterPro" id="IPR000182">
    <property type="entry name" value="GNAT_dom"/>
</dbReference>
<dbReference type="Proteomes" id="UP000186905">
    <property type="component" value="Unassembled WGS sequence"/>
</dbReference>
<dbReference type="STRING" id="1903952.BIT28_22975"/>
<dbReference type="SUPFAM" id="SSF55729">
    <property type="entry name" value="Acyl-CoA N-acyltransferases (Nat)"/>
    <property type="match status" value="1"/>
</dbReference>
<evidence type="ECO:0000259" key="3">
    <source>
        <dbReference type="PROSITE" id="PS51186"/>
    </source>
</evidence>
<reference evidence="4 5" key="1">
    <citation type="submission" date="2016-09" db="EMBL/GenBank/DDBJ databases">
        <title>Photobacterium proteolyticum sp. nov. a protease producing bacterium isolated from ocean sediments of Laizhou Bay.</title>
        <authorList>
            <person name="Li Y."/>
        </authorList>
    </citation>
    <scope>NUCLEOTIDE SEQUENCE [LARGE SCALE GENOMIC DNA]</scope>
    <source>
        <strain evidence="4 5">13-12</strain>
    </source>
</reference>
<keyword evidence="2" id="KW-0012">Acyltransferase</keyword>
<comment type="caution">
    <text evidence="4">The sequence shown here is derived from an EMBL/GenBank/DDBJ whole genome shotgun (WGS) entry which is preliminary data.</text>
</comment>
<dbReference type="InterPro" id="IPR050832">
    <property type="entry name" value="Bact_Acetyltransf"/>
</dbReference>
<dbReference type="RefSeq" id="WP_075764524.1">
    <property type="nucleotide sequence ID" value="NZ_MJIL01000075.1"/>
</dbReference>
<dbReference type="PROSITE" id="PS51186">
    <property type="entry name" value="GNAT"/>
    <property type="match status" value="1"/>
</dbReference>
<dbReference type="OrthoDB" id="143110at2"/>
<dbReference type="InterPro" id="IPR016181">
    <property type="entry name" value="Acyl_CoA_acyltransferase"/>
</dbReference>
<proteinExistence type="predicted"/>